<dbReference type="Gene3D" id="1.10.10.10">
    <property type="entry name" value="Winged helix-like DNA-binding domain superfamily/Winged helix DNA-binding domain"/>
    <property type="match status" value="1"/>
</dbReference>
<evidence type="ECO:0000256" key="1">
    <source>
        <dbReference type="ARBA" id="ARBA00010641"/>
    </source>
</evidence>
<evidence type="ECO:0000256" key="5">
    <source>
        <dbReference type="ARBA" id="ARBA00023163"/>
    </source>
</evidence>
<dbReference type="Pfam" id="PF04545">
    <property type="entry name" value="Sigma70_r4"/>
    <property type="match status" value="1"/>
</dbReference>
<keyword evidence="3" id="KW-0731">Sigma factor</keyword>
<keyword evidence="2" id="KW-0805">Transcription regulation</keyword>
<dbReference type="KEGG" id="ddn:DND132_3065"/>
<dbReference type="GO" id="GO:0016987">
    <property type="term" value="F:sigma factor activity"/>
    <property type="evidence" value="ECO:0007669"/>
    <property type="project" value="UniProtKB-KW"/>
</dbReference>
<comment type="similarity">
    <text evidence="1">Belongs to the sigma-70 factor family. ECF subfamily.</text>
</comment>
<dbReference type="GO" id="GO:0003677">
    <property type="term" value="F:DNA binding"/>
    <property type="evidence" value="ECO:0007669"/>
    <property type="project" value="UniProtKB-KW"/>
</dbReference>
<dbReference type="Proteomes" id="UP000007845">
    <property type="component" value="Chromosome"/>
</dbReference>
<dbReference type="SMR" id="F0JK19"/>
<dbReference type="InterPro" id="IPR039425">
    <property type="entry name" value="RNA_pol_sigma-70-like"/>
</dbReference>
<keyword evidence="4" id="KW-0238">DNA-binding</keyword>
<keyword evidence="5" id="KW-0804">Transcription</keyword>
<dbReference type="eggNOG" id="COG1595">
    <property type="taxonomic scope" value="Bacteria"/>
</dbReference>
<evidence type="ECO:0000313" key="9">
    <source>
        <dbReference type="Proteomes" id="UP000007845"/>
    </source>
</evidence>
<dbReference type="PANTHER" id="PTHR43133">
    <property type="entry name" value="RNA POLYMERASE ECF-TYPE SIGMA FACTO"/>
    <property type="match status" value="1"/>
</dbReference>
<dbReference type="EMBL" id="CP003220">
    <property type="protein sequence ID" value="EGB16268.1"/>
    <property type="molecule type" value="Genomic_DNA"/>
</dbReference>
<evidence type="ECO:0000259" key="6">
    <source>
        <dbReference type="Pfam" id="PF04542"/>
    </source>
</evidence>
<organism evidence="8 9">
    <name type="scientific">Pseudodesulfovibrio mercurii</name>
    <dbReference type="NCBI Taxonomy" id="641491"/>
    <lineage>
        <taxon>Bacteria</taxon>
        <taxon>Pseudomonadati</taxon>
        <taxon>Thermodesulfobacteriota</taxon>
        <taxon>Desulfovibrionia</taxon>
        <taxon>Desulfovibrionales</taxon>
        <taxon>Desulfovibrionaceae</taxon>
    </lineage>
</organism>
<dbReference type="InterPro" id="IPR013325">
    <property type="entry name" value="RNA_pol_sigma_r2"/>
</dbReference>
<dbReference type="SUPFAM" id="SSF88659">
    <property type="entry name" value="Sigma3 and sigma4 domains of RNA polymerase sigma factors"/>
    <property type="match status" value="1"/>
</dbReference>
<name>F0JK19_9BACT</name>
<dbReference type="HOGENOM" id="CLU_118495_0_0_7"/>
<dbReference type="InterPro" id="IPR007627">
    <property type="entry name" value="RNA_pol_sigma70_r2"/>
</dbReference>
<dbReference type="RefSeq" id="WP_014323692.1">
    <property type="nucleotide sequence ID" value="NC_016803.1"/>
</dbReference>
<keyword evidence="9" id="KW-1185">Reference proteome</keyword>
<dbReference type="SUPFAM" id="SSF88946">
    <property type="entry name" value="Sigma2 domain of RNA polymerase sigma factors"/>
    <property type="match status" value="1"/>
</dbReference>
<dbReference type="Gene3D" id="1.10.1740.10">
    <property type="match status" value="1"/>
</dbReference>
<dbReference type="CDD" id="cd06171">
    <property type="entry name" value="Sigma70_r4"/>
    <property type="match status" value="1"/>
</dbReference>
<accession>F0JK19</accession>
<dbReference type="AlphaFoldDB" id="F0JK19"/>
<dbReference type="InterPro" id="IPR013324">
    <property type="entry name" value="RNA_pol_sigma_r3/r4-like"/>
</dbReference>
<dbReference type="GO" id="GO:0006352">
    <property type="term" value="P:DNA-templated transcription initiation"/>
    <property type="evidence" value="ECO:0007669"/>
    <property type="project" value="InterPro"/>
</dbReference>
<evidence type="ECO:0000256" key="4">
    <source>
        <dbReference type="ARBA" id="ARBA00023125"/>
    </source>
</evidence>
<gene>
    <name evidence="8" type="ORF">DND132_3065</name>
</gene>
<dbReference type="InterPro" id="IPR007630">
    <property type="entry name" value="RNA_pol_sigma70_r4"/>
</dbReference>
<reference evidence="8 9" key="1">
    <citation type="journal article" date="2011" name="J. Bacteriol.">
        <title>Genome sequence of the mercury-methylating strain Desulfovibrio desulfuricans ND132.</title>
        <authorList>
            <person name="Brown S.D."/>
            <person name="Gilmour C.C."/>
            <person name="Kucken A.M."/>
            <person name="Wall J.D."/>
            <person name="Elias D.A."/>
            <person name="Brandt C.C."/>
            <person name="Podar M."/>
            <person name="Chertkov O."/>
            <person name="Held B."/>
            <person name="Bruce D.C."/>
            <person name="Detter J.C."/>
            <person name="Tapia R."/>
            <person name="Han C.S."/>
            <person name="Goodwin L.A."/>
            <person name="Cheng J.F."/>
            <person name="Pitluck S."/>
            <person name="Woyke T."/>
            <person name="Mikhailova N."/>
            <person name="Ivanova N.N."/>
            <person name="Han J."/>
            <person name="Lucas S."/>
            <person name="Lapidus A.L."/>
            <person name="Land M.L."/>
            <person name="Hauser L.J."/>
            <person name="Palumbo A.V."/>
        </authorList>
    </citation>
    <scope>NUCLEOTIDE SEQUENCE [LARGE SCALE GENOMIC DNA]</scope>
    <source>
        <strain evidence="8 9">ND132</strain>
    </source>
</reference>
<dbReference type="Pfam" id="PF04542">
    <property type="entry name" value="Sigma70_r2"/>
    <property type="match status" value="1"/>
</dbReference>
<dbReference type="PANTHER" id="PTHR43133:SF8">
    <property type="entry name" value="RNA POLYMERASE SIGMA FACTOR HI_1459-RELATED"/>
    <property type="match status" value="1"/>
</dbReference>
<dbReference type="NCBIfam" id="TIGR02937">
    <property type="entry name" value="sigma70-ECF"/>
    <property type="match status" value="1"/>
</dbReference>
<evidence type="ECO:0000313" key="8">
    <source>
        <dbReference type="EMBL" id="EGB16268.1"/>
    </source>
</evidence>
<dbReference type="OrthoDB" id="9784272at2"/>
<protein>
    <submittedName>
        <fullName evidence="8">RNA polymerase, sigma-24 subunit, ECF subfamily</fullName>
    </submittedName>
</protein>
<evidence type="ECO:0000256" key="3">
    <source>
        <dbReference type="ARBA" id="ARBA00023082"/>
    </source>
</evidence>
<evidence type="ECO:0000259" key="7">
    <source>
        <dbReference type="Pfam" id="PF04545"/>
    </source>
</evidence>
<feature type="domain" description="RNA polymerase sigma-70 region 2" evidence="6">
    <location>
        <begin position="20"/>
        <end position="94"/>
    </location>
</feature>
<sequence>MSSTVMEIQKRYDEISYDRLFSEHSRLIYKLIINFVKSRSINLQSAEIDDIYQEIALKIFKNDYISRYNDEKCSFITWLNIICRTTAIDYYRKKLRWMESVLTDAPQSSSEGGLDANLFSLPAGVLTDRQAEVVTLYYRDGLIACEIAQKLGITSRTVRSIKFQALDRLRIHYGASAPLAETDEPEPSERRKVS</sequence>
<dbReference type="InterPro" id="IPR036388">
    <property type="entry name" value="WH-like_DNA-bd_sf"/>
</dbReference>
<dbReference type="InterPro" id="IPR014284">
    <property type="entry name" value="RNA_pol_sigma-70_dom"/>
</dbReference>
<dbReference type="STRING" id="641491.DND132_3065"/>
<proteinExistence type="inferred from homology"/>
<evidence type="ECO:0000256" key="2">
    <source>
        <dbReference type="ARBA" id="ARBA00023015"/>
    </source>
</evidence>
<feature type="domain" description="RNA polymerase sigma-70 region 4" evidence="7">
    <location>
        <begin position="125"/>
        <end position="170"/>
    </location>
</feature>